<feature type="domain" description="Carboxylesterase type B" evidence="2">
    <location>
        <begin position="91"/>
        <end position="495"/>
    </location>
</feature>
<evidence type="ECO:0000313" key="4">
    <source>
        <dbReference type="Proteomes" id="UP000722485"/>
    </source>
</evidence>
<dbReference type="InterPro" id="IPR019819">
    <property type="entry name" value="Carboxylesterase_B_CS"/>
</dbReference>
<feature type="transmembrane region" description="Helical" evidence="1">
    <location>
        <begin position="12"/>
        <end position="32"/>
    </location>
</feature>
<evidence type="ECO:0000313" key="3">
    <source>
        <dbReference type="EMBL" id="KAF7551257.1"/>
    </source>
</evidence>
<keyword evidence="1" id="KW-1133">Transmembrane helix</keyword>
<dbReference type="EMBL" id="JAANBB010000081">
    <property type="protein sequence ID" value="KAF7551257.1"/>
    <property type="molecule type" value="Genomic_DNA"/>
</dbReference>
<dbReference type="InterPro" id="IPR002018">
    <property type="entry name" value="CarbesteraseB"/>
</dbReference>
<dbReference type="InterPro" id="IPR050309">
    <property type="entry name" value="Type-B_Carboxylest/Lipase"/>
</dbReference>
<dbReference type="Gene3D" id="3.40.50.1820">
    <property type="entry name" value="alpha/beta hydrolase"/>
    <property type="match status" value="1"/>
</dbReference>
<dbReference type="SUPFAM" id="SSF53474">
    <property type="entry name" value="alpha/beta-Hydrolases"/>
    <property type="match status" value="1"/>
</dbReference>
<accession>A0A9P5H7B3</accession>
<reference evidence="3" key="1">
    <citation type="submission" date="2020-03" db="EMBL/GenBank/DDBJ databases">
        <title>Draft Genome Sequence of Cylindrodendrum hubeiense.</title>
        <authorList>
            <person name="Buettner E."/>
            <person name="Kellner H."/>
        </authorList>
    </citation>
    <scope>NUCLEOTIDE SEQUENCE</scope>
    <source>
        <strain evidence="3">IHI 201604</strain>
    </source>
</reference>
<dbReference type="Proteomes" id="UP000722485">
    <property type="component" value="Unassembled WGS sequence"/>
</dbReference>
<comment type="caution">
    <text evidence="3">The sequence shown here is derived from an EMBL/GenBank/DDBJ whole genome shotgun (WGS) entry which is preliminary data.</text>
</comment>
<dbReference type="Pfam" id="PF00135">
    <property type="entry name" value="COesterase"/>
    <property type="match status" value="1"/>
</dbReference>
<dbReference type="InterPro" id="IPR029058">
    <property type="entry name" value="AB_hydrolase_fold"/>
</dbReference>
<keyword evidence="1" id="KW-0472">Membrane</keyword>
<sequence length="547" mass="60574">MAEDKRSKGMPLSWLAAIPIVLGAIFAGYPIILQSSKSNVLPSVTIRQGTIVGRMVDDDFPEPLEGFMGIPYAIPPLVPFLEDPILGPDYESEDCLTINIWRRPGHSPDKGKLPVAVLIPGGAFNRGAARMHNTHSMLALSEEPFIAVSMQYRIGVFGGLNTELTAKEDLLNLGLKDMYVALEWVQENIEAFGGNPNDVTIMGLSAAAHGPKKLFHKAIMDSGAHTARAVHPPSADLNTQHFRELLDLTPCAHLKNLLDPKVLACLRSLPSETVDKAGKAVFARSEPSNRWAWQPVMDSNIISRRPLDAWMSGKFNRVPILTGSAHNEGAYYAPKAADKPEDFAKFFRTLLPHLTDVEFAQLEALYPDPASDPNSPYVESRGIEGVGSQYRRLEAAYGQYAYTCPVRQTAIWATSHSEEDQPVFLYHWALNKTALLGANHGDQMRYQTYNKEVREISKAQDEVAGNFHAYCTSFITKGDPNVIKGKFSKRPEWKGWKGGKGLTMILGEGNDERAGGTGVGVASQLEDYKWGDEQCEFWWRVSSKWED</sequence>
<gene>
    <name evidence="3" type="ORF">G7Z17_g5130</name>
</gene>
<dbReference type="PROSITE" id="PS00941">
    <property type="entry name" value="CARBOXYLESTERASE_B_2"/>
    <property type="match status" value="1"/>
</dbReference>
<evidence type="ECO:0000259" key="2">
    <source>
        <dbReference type="Pfam" id="PF00135"/>
    </source>
</evidence>
<dbReference type="AlphaFoldDB" id="A0A9P5H7B3"/>
<name>A0A9P5H7B3_9HYPO</name>
<keyword evidence="4" id="KW-1185">Reference proteome</keyword>
<evidence type="ECO:0000256" key="1">
    <source>
        <dbReference type="SAM" id="Phobius"/>
    </source>
</evidence>
<dbReference type="PANTHER" id="PTHR11559">
    <property type="entry name" value="CARBOXYLESTERASE"/>
    <property type="match status" value="1"/>
</dbReference>
<organism evidence="3 4">
    <name type="scientific">Cylindrodendrum hubeiense</name>
    <dbReference type="NCBI Taxonomy" id="595255"/>
    <lineage>
        <taxon>Eukaryota</taxon>
        <taxon>Fungi</taxon>
        <taxon>Dikarya</taxon>
        <taxon>Ascomycota</taxon>
        <taxon>Pezizomycotina</taxon>
        <taxon>Sordariomycetes</taxon>
        <taxon>Hypocreomycetidae</taxon>
        <taxon>Hypocreales</taxon>
        <taxon>Nectriaceae</taxon>
        <taxon>Cylindrodendrum</taxon>
    </lineage>
</organism>
<protein>
    <recommendedName>
        <fullName evidence="2">Carboxylesterase type B domain-containing protein</fullName>
    </recommendedName>
</protein>
<keyword evidence="1" id="KW-0812">Transmembrane</keyword>
<dbReference type="OrthoDB" id="408631at2759"/>
<proteinExistence type="predicted"/>